<evidence type="ECO:0000256" key="1">
    <source>
        <dbReference type="SAM" id="MobiDB-lite"/>
    </source>
</evidence>
<proteinExistence type="predicted"/>
<comment type="caution">
    <text evidence="3">The sequence shown here is derived from an EMBL/GenBank/DDBJ whole genome shotgun (WGS) entry which is preliminary data.</text>
</comment>
<keyword evidence="2" id="KW-0732">Signal</keyword>
<feature type="signal peptide" evidence="2">
    <location>
        <begin position="1"/>
        <end position="24"/>
    </location>
</feature>
<gene>
    <name evidence="3" type="ORF">LKMONMHP_0607</name>
</gene>
<feature type="compositionally biased region" description="Low complexity" evidence="1">
    <location>
        <begin position="130"/>
        <end position="159"/>
    </location>
</feature>
<reference evidence="3" key="2">
    <citation type="submission" date="2021-08" db="EMBL/GenBank/DDBJ databases">
        <authorList>
            <person name="Tani A."/>
            <person name="Ola A."/>
            <person name="Ogura Y."/>
            <person name="Katsura K."/>
            <person name="Hayashi T."/>
        </authorList>
    </citation>
    <scope>NUCLEOTIDE SEQUENCE</scope>
    <source>
        <strain evidence="3">NBRC 15689</strain>
    </source>
</reference>
<protein>
    <submittedName>
        <fullName evidence="3">Uncharacterized protein</fullName>
    </submittedName>
</protein>
<evidence type="ECO:0000313" key="3">
    <source>
        <dbReference type="EMBL" id="GJE25768.1"/>
    </source>
</evidence>
<name>A0ABQ4T2L7_METOR</name>
<reference evidence="3" key="1">
    <citation type="journal article" date="2021" name="Front. Microbiol.">
        <title>Comprehensive Comparative Genomics and Phenotyping of Methylobacterium Species.</title>
        <authorList>
            <person name="Alessa O."/>
            <person name="Ogura Y."/>
            <person name="Fujitani Y."/>
            <person name="Takami H."/>
            <person name="Hayashi T."/>
            <person name="Sahin N."/>
            <person name="Tani A."/>
        </authorList>
    </citation>
    <scope>NUCLEOTIDE SEQUENCE</scope>
    <source>
        <strain evidence="3">NBRC 15689</strain>
    </source>
</reference>
<feature type="chain" id="PRO_5045709537" evidence="2">
    <location>
        <begin position="25"/>
        <end position="159"/>
    </location>
</feature>
<accession>A0ABQ4T2L7</accession>
<organism evidence="3 4">
    <name type="scientific">Methylobacterium organophilum</name>
    <dbReference type="NCBI Taxonomy" id="410"/>
    <lineage>
        <taxon>Bacteria</taxon>
        <taxon>Pseudomonadati</taxon>
        <taxon>Pseudomonadota</taxon>
        <taxon>Alphaproteobacteria</taxon>
        <taxon>Hyphomicrobiales</taxon>
        <taxon>Methylobacteriaceae</taxon>
        <taxon>Methylobacterium</taxon>
    </lineage>
</organism>
<dbReference type="Proteomes" id="UP001055156">
    <property type="component" value="Unassembled WGS sequence"/>
</dbReference>
<keyword evidence="4" id="KW-1185">Reference proteome</keyword>
<sequence length="159" mass="16334">MRLFPVVPRLVLLAGLLEPLPAAAGGPYEFVPAPQIDLNRVYRVDKATGEVTSCQYGLRDDSVGVTLCFAAGDGAGPQAPSEYGLVASRHAREAGVFRVNYRTGEMSICYVQVREEAVVCTPQTNPPPAGMASGAGAAATAPAPGRAGPSATPPQGGKP</sequence>
<dbReference type="EMBL" id="BPQV01000002">
    <property type="protein sequence ID" value="GJE25768.1"/>
    <property type="molecule type" value="Genomic_DNA"/>
</dbReference>
<dbReference type="RefSeq" id="WP_238309734.1">
    <property type="nucleotide sequence ID" value="NZ_BPQV01000002.1"/>
</dbReference>
<evidence type="ECO:0000313" key="4">
    <source>
        <dbReference type="Proteomes" id="UP001055156"/>
    </source>
</evidence>
<evidence type="ECO:0000256" key="2">
    <source>
        <dbReference type="SAM" id="SignalP"/>
    </source>
</evidence>
<feature type="region of interest" description="Disordered" evidence="1">
    <location>
        <begin position="125"/>
        <end position="159"/>
    </location>
</feature>